<name>G7WKA8_METH6</name>
<proteinExistence type="predicted"/>
<sequence>MKGIFRRSAPGLIYATFVLLMLATLGYSQMDPNEPNSELGSATWISPGVSAAGTINPAGDVDFFGFEVESPGVLEVKLNALPHDMRARIDLYGKNFNFITRKDASNPGDLVALTLDLASPGRYYFGIVDLAGKSHDTGYSFDLSFGPVVDVNEPNGEAGDAKSVGFGDLILGYIFPKGDADIYKLNVTGSGILEVKAESVPEGMKTRIDLYGKNFNFITRVDASNPGDLVTLKHDVVNPYSWYPVSYYVGITDLSGGSYHVPYTFKADFEPVIDENEPNGEIGDAVAIAFGDQIEGYIFSKGDVDFFKFEAPSPGILEVKTASVPEEMRTRIDLYGKSFNFITRIDASNPGDKTTLRFDVKSPGVYHIGVVDLAGRSHKVPYSFAASFEPVVDDNEPKSEIGDAAPISPGEAVGGVIFPAGDVDFYKIWADSPGDLEVMLESVPDEMRARIDLYGKNFNFITRADASNPGDLATLKYGAPGPGWYYIGIVDLAGRSHSTGYSFRAVGGGLGGSGSGPQEGGAVGTKAGGVKVVSDGTANGTATSYREATLTHSGFDFSLGETGEYPTFDGEIITWQPSAEDHPDYPRDAGYLWWRNTHLDDQNRVSQTRDMGSVDLEAVRTVPAEWDRSPLIPPLLEGHTIVARCNDGYVKFQVISVDPEAESVVVRYFHSPDATFDDGAS</sequence>
<dbReference type="GeneID" id="12509892"/>
<dbReference type="STRING" id="1110509.Mhar_0723"/>
<gene>
    <name evidence="1" type="ordered locus">Mhar_0723</name>
</gene>
<evidence type="ECO:0000313" key="2">
    <source>
        <dbReference type="Proteomes" id="UP000005877"/>
    </source>
</evidence>
<dbReference type="Proteomes" id="UP000005877">
    <property type="component" value="Chromosome"/>
</dbReference>
<dbReference type="KEGG" id="mhi:Mhar_0723"/>
<reference evidence="1 2" key="1">
    <citation type="journal article" date="2012" name="PLoS ONE">
        <title>The genome characteristics and predicted function of methyl-group oxidation pathway in the obligate aceticlastic methanogens, Methanosaeta spp.</title>
        <authorList>
            <person name="Zhu J."/>
            <person name="Zheng H."/>
            <person name="Ai G."/>
            <person name="Zhang G."/>
            <person name="Liu D."/>
            <person name="Liu X."/>
            <person name="Dong X."/>
        </authorList>
    </citation>
    <scope>NUCLEOTIDE SEQUENCE [LARGE SCALE GENOMIC DNA]</scope>
    <source>
        <strain evidence="1 2">6Ac</strain>
    </source>
</reference>
<dbReference type="SUPFAM" id="SSF89260">
    <property type="entry name" value="Collagen-binding domain"/>
    <property type="match status" value="2"/>
</dbReference>
<dbReference type="AlphaFoldDB" id="G7WKA8"/>
<evidence type="ECO:0000313" key="1">
    <source>
        <dbReference type="EMBL" id="AET64101.1"/>
    </source>
</evidence>
<organism evidence="1 2">
    <name type="scientific">Methanothrix harundinacea (strain 6Ac)</name>
    <name type="common">Methanosaeta harundinacea</name>
    <dbReference type="NCBI Taxonomy" id="1110509"/>
    <lineage>
        <taxon>Archaea</taxon>
        <taxon>Methanobacteriati</taxon>
        <taxon>Methanobacteriota</taxon>
        <taxon>Stenosarchaea group</taxon>
        <taxon>Methanomicrobia</taxon>
        <taxon>Methanotrichales</taxon>
        <taxon>Methanotrichaceae</taxon>
        <taxon>Methanothrix</taxon>
    </lineage>
</organism>
<dbReference type="EMBL" id="CP003117">
    <property type="protein sequence ID" value="AET64101.1"/>
    <property type="molecule type" value="Genomic_DNA"/>
</dbReference>
<keyword evidence="2" id="KW-1185">Reference proteome</keyword>
<dbReference type="RefSeq" id="WP_014586286.1">
    <property type="nucleotide sequence ID" value="NC_017527.1"/>
</dbReference>
<dbReference type="PATRIC" id="fig|1110509.7.peg.810"/>
<dbReference type="HOGENOM" id="CLU_403689_0_0_2"/>
<protein>
    <submittedName>
        <fullName evidence="1">Peptidase domain protein</fullName>
    </submittedName>
</protein>
<accession>G7WKA8</accession>
<dbReference type="Gene3D" id="2.60.120.380">
    <property type="match status" value="4"/>
</dbReference>